<evidence type="ECO:0000313" key="6">
    <source>
        <dbReference type="EMBL" id="REE83890.1"/>
    </source>
</evidence>
<dbReference type="PANTHER" id="PTHR30126:SF40">
    <property type="entry name" value="HTH-TYPE TRANSCRIPTIONAL REGULATOR GLTR"/>
    <property type="match status" value="1"/>
</dbReference>
<evidence type="ECO:0000313" key="7">
    <source>
        <dbReference type="Proteomes" id="UP000256304"/>
    </source>
</evidence>
<dbReference type="RefSeq" id="WP_116189812.1">
    <property type="nucleotide sequence ID" value="NZ_QTTN01000016.1"/>
</dbReference>
<sequence>MELTYLRTFREVAKWGSFTKAAETLGYAQSSITTQIQKLEEAYGAVLLERYGRKMVLTMAGEALLQYANYICRLHDESKEVVAKQSKGTLSIGTIETLASFYLPAYLQAYRKAYPDVNVAIQPGNEPFIIDAVKEGALDIGIILDPPFSDPELDCSILREEPLVIIVSPDHPLAGQGEIGVEDLENESLILTEDGCTYRAMLLKVLKSNQVTFKLSYEFGSLEAIKQCVTYGLGIALLPRIAVTEEVMAGKLAAIPFIHPECKFYTQLICAKKKWKSKAYVGFLELLSGGAREGDSDAGSELSK</sequence>
<dbReference type="CDD" id="cd05466">
    <property type="entry name" value="PBP2_LTTR_substrate"/>
    <property type="match status" value="1"/>
</dbReference>
<evidence type="ECO:0000259" key="5">
    <source>
        <dbReference type="PROSITE" id="PS50931"/>
    </source>
</evidence>
<dbReference type="SUPFAM" id="SSF53850">
    <property type="entry name" value="Periplasmic binding protein-like II"/>
    <property type="match status" value="1"/>
</dbReference>
<evidence type="ECO:0000256" key="1">
    <source>
        <dbReference type="ARBA" id="ARBA00009437"/>
    </source>
</evidence>
<dbReference type="PROSITE" id="PS50931">
    <property type="entry name" value="HTH_LYSR"/>
    <property type="match status" value="1"/>
</dbReference>
<dbReference type="OrthoDB" id="9803735at2"/>
<dbReference type="GO" id="GO:0000976">
    <property type="term" value="F:transcription cis-regulatory region binding"/>
    <property type="evidence" value="ECO:0007669"/>
    <property type="project" value="TreeGrafter"/>
</dbReference>
<dbReference type="Pfam" id="PF03466">
    <property type="entry name" value="LysR_substrate"/>
    <property type="match status" value="1"/>
</dbReference>
<dbReference type="AlphaFoldDB" id="A0A3D9RV77"/>
<dbReference type="InterPro" id="IPR005119">
    <property type="entry name" value="LysR_subst-bd"/>
</dbReference>
<feature type="domain" description="HTH lysR-type" evidence="5">
    <location>
        <begin position="1"/>
        <end position="58"/>
    </location>
</feature>
<dbReference type="EMBL" id="QTTN01000016">
    <property type="protein sequence ID" value="REE83890.1"/>
    <property type="molecule type" value="Genomic_DNA"/>
</dbReference>
<reference evidence="6 7" key="1">
    <citation type="submission" date="2018-08" db="EMBL/GenBank/DDBJ databases">
        <title>Genomic Encyclopedia of Type Strains, Phase III (KMG-III): the genomes of soil and plant-associated and newly described type strains.</title>
        <authorList>
            <person name="Whitman W."/>
        </authorList>
    </citation>
    <scope>NUCLEOTIDE SEQUENCE [LARGE SCALE GENOMIC DNA]</scope>
    <source>
        <strain evidence="6 7">CGMCC 1.10966</strain>
    </source>
</reference>
<keyword evidence="7" id="KW-1185">Reference proteome</keyword>
<dbReference type="PANTHER" id="PTHR30126">
    <property type="entry name" value="HTH-TYPE TRANSCRIPTIONAL REGULATOR"/>
    <property type="match status" value="1"/>
</dbReference>
<gene>
    <name evidence="6" type="ORF">A8990_11669</name>
</gene>
<evidence type="ECO:0000256" key="4">
    <source>
        <dbReference type="ARBA" id="ARBA00023163"/>
    </source>
</evidence>
<comment type="similarity">
    <text evidence="1">Belongs to the LysR transcriptional regulatory family.</text>
</comment>
<keyword evidence="4" id="KW-0804">Transcription</keyword>
<organism evidence="6 7">
    <name type="scientific">Paenibacillus taihuensis</name>
    <dbReference type="NCBI Taxonomy" id="1156355"/>
    <lineage>
        <taxon>Bacteria</taxon>
        <taxon>Bacillati</taxon>
        <taxon>Bacillota</taxon>
        <taxon>Bacilli</taxon>
        <taxon>Bacillales</taxon>
        <taxon>Paenibacillaceae</taxon>
        <taxon>Paenibacillus</taxon>
    </lineage>
</organism>
<proteinExistence type="inferred from homology"/>
<comment type="caution">
    <text evidence="6">The sequence shown here is derived from an EMBL/GenBank/DDBJ whole genome shotgun (WGS) entry which is preliminary data.</text>
</comment>
<keyword evidence="3 6" id="KW-0238">DNA-binding</keyword>
<evidence type="ECO:0000256" key="2">
    <source>
        <dbReference type="ARBA" id="ARBA00023015"/>
    </source>
</evidence>
<accession>A0A3D9RV77</accession>
<dbReference type="SUPFAM" id="SSF46785">
    <property type="entry name" value="Winged helix' DNA-binding domain"/>
    <property type="match status" value="1"/>
</dbReference>
<dbReference type="Pfam" id="PF00126">
    <property type="entry name" value="HTH_1"/>
    <property type="match status" value="1"/>
</dbReference>
<dbReference type="PRINTS" id="PR00039">
    <property type="entry name" value="HTHLYSR"/>
</dbReference>
<keyword evidence="2" id="KW-0805">Transcription regulation</keyword>
<dbReference type="InterPro" id="IPR036390">
    <property type="entry name" value="WH_DNA-bd_sf"/>
</dbReference>
<dbReference type="Gene3D" id="3.40.190.290">
    <property type="match status" value="1"/>
</dbReference>
<dbReference type="InterPro" id="IPR036388">
    <property type="entry name" value="WH-like_DNA-bd_sf"/>
</dbReference>
<dbReference type="InterPro" id="IPR000847">
    <property type="entry name" value="LysR_HTH_N"/>
</dbReference>
<name>A0A3D9RV77_9BACL</name>
<dbReference type="GO" id="GO:0003700">
    <property type="term" value="F:DNA-binding transcription factor activity"/>
    <property type="evidence" value="ECO:0007669"/>
    <property type="project" value="InterPro"/>
</dbReference>
<evidence type="ECO:0000256" key="3">
    <source>
        <dbReference type="ARBA" id="ARBA00023125"/>
    </source>
</evidence>
<dbReference type="Gene3D" id="1.10.10.10">
    <property type="entry name" value="Winged helix-like DNA-binding domain superfamily/Winged helix DNA-binding domain"/>
    <property type="match status" value="1"/>
</dbReference>
<protein>
    <submittedName>
        <fullName evidence="6">DNA-binding transcriptional LysR family regulator</fullName>
    </submittedName>
</protein>
<dbReference type="Proteomes" id="UP000256304">
    <property type="component" value="Unassembled WGS sequence"/>
</dbReference>
<dbReference type="FunFam" id="1.10.10.10:FF:000001">
    <property type="entry name" value="LysR family transcriptional regulator"/>
    <property type="match status" value="1"/>
</dbReference>